<evidence type="ECO:0000313" key="10">
    <source>
        <dbReference type="EMBL" id="KAG5391933.1"/>
    </source>
</evidence>
<keyword evidence="4 5" id="KW-0067">ATP-binding</keyword>
<evidence type="ECO:0000256" key="6">
    <source>
        <dbReference type="RuleBase" id="RU000304"/>
    </source>
</evidence>
<comment type="similarity">
    <text evidence="7">Belongs to the protein kinase superfamily. Ser/Thr protein kinase family. CK2 subfamily.</text>
</comment>
<gene>
    <name evidence="10" type="primary">A06g500930.1_BraROA</name>
    <name evidence="10" type="ORF">IGI04_021896</name>
</gene>
<evidence type="ECO:0000259" key="9">
    <source>
        <dbReference type="PROSITE" id="PS50011"/>
    </source>
</evidence>
<dbReference type="InterPro" id="IPR008271">
    <property type="entry name" value="Ser/Thr_kinase_AS"/>
</dbReference>
<keyword evidence="11" id="KW-1185">Reference proteome</keyword>
<dbReference type="InterPro" id="IPR045216">
    <property type="entry name" value="CK2_alpha"/>
</dbReference>
<feature type="compositionally biased region" description="Basic and acidic residues" evidence="8">
    <location>
        <begin position="214"/>
        <end position="243"/>
    </location>
</feature>
<evidence type="ECO:0000313" key="11">
    <source>
        <dbReference type="Proteomes" id="UP000823674"/>
    </source>
</evidence>
<comment type="function">
    <text evidence="7">Casein kinases are operationally defined by their preferential utilization of acidic proteins as substrates.</text>
</comment>
<evidence type="ECO:0000256" key="1">
    <source>
        <dbReference type="ARBA" id="ARBA00022679"/>
    </source>
</evidence>
<dbReference type="InterPro" id="IPR000719">
    <property type="entry name" value="Prot_kinase_dom"/>
</dbReference>
<keyword evidence="2 5" id="KW-0547">Nucleotide-binding</keyword>
<evidence type="ECO:0000256" key="8">
    <source>
        <dbReference type="SAM" id="MobiDB-lite"/>
    </source>
</evidence>
<dbReference type="InterPro" id="IPR011009">
    <property type="entry name" value="Kinase-like_dom_sf"/>
</dbReference>
<dbReference type="SUPFAM" id="SSF56112">
    <property type="entry name" value="Protein kinase-like (PK-like)"/>
    <property type="match status" value="1"/>
</dbReference>
<feature type="binding site" evidence="5">
    <location>
        <position position="64"/>
    </location>
    <ligand>
        <name>ATP</name>
        <dbReference type="ChEBI" id="CHEBI:30616"/>
    </ligand>
</feature>
<dbReference type="EMBL" id="JADBGQ010000006">
    <property type="protein sequence ID" value="KAG5391933.1"/>
    <property type="molecule type" value="Genomic_DNA"/>
</dbReference>
<accession>A0ABQ7M1T5</accession>
<dbReference type="EC" id="2.7.11.1" evidence="7"/>
<reference evidence="10 11" key="1">
    <citation type="submission" date="2021-03" db="EMBL/GenBank/DDBJ databases">
        <authorList>
            <person name="King G.J."/>
            <person name="Bancroft I."/>
            <person name="Baten A."/>
            <person name="Bloomfield J."/>
            <person name="Borpatragohain P."/>
            <person name="He Z."/>
            <person name="Irish N."/>
            <person name="Irwin J."/>
            <person name="Liu K."/>
            <person name="Mauleon R.P."/>
            <person name="Moore J."/>
            <person name="Morris R."/>
            <person name="Ostergaard L."/>
            <person name="Wang B."/>
            <person name="Wells R."/>
        </authorList>
    </citation>
    <scope>NUCLEOTIDE SEQUENCE [LARGE SCALE GENOMIC DNA]</scope>
    <source>
        <strain evidence="10">R-o-18</strain>
        <tissue evidence="10">Leaf</tissue>
    </source>
</reference>
<keyword evidence="3 7" id="KW-0418">Kinase</keyword>
<name>A0ABQ7M1T5_BRACM</name>
<evidence type="ECO:0000256" key="2">
    <source>
        <dbReference type="ARBA" id="ARBA00022741"/>
    </source>
</evidence>
<feature type="domain" description="Protein kinase" evidence="9">
    <location>
        <begin position="35"/>
        <end position="281"/>
    </location>
</feature>
<feature type="compositionally biased region" description="Basic and acidic residues" evidence="8">
    <location>
        <begin position="262"/>
        <end position="281"/>
    </location>
</feature>
<evidence type="ECO:0000256" key="7">
    <source>
        <dbReference type="RuleBase" id="RU369118"/>
    </source>
</evidence>
<evidence type="ECO:0000256" key="4">
    <source>
        <dbReference type="ARBA" id="ARBA00022840"/>
    </source>
</evidence>
<dbReference type="PROSITE" id="PS50011">
    <property type="entry name" value="PROTEIN_KINASE_DOM"/>
    <property type="match status" value="1"/>
</dbReference>
<organism evidence="10 11">
    <name type="scientific">Brassica rapa subsp. trilocularis</name>
    <dbReference type="NCBI Taxonomy" id="1813537"/>
    <lineage>
        <taxon>Eukaryota</taxon>
        <taxon>Viridiplantae</taxon>
        <taxon>Streptophyta</taxon>
        <taxon>Embryophyta</taxon>
        <taxon>Tracheophyta</taxon>
        <taxon>Spermatophyta</taxon>
        <taxon>Magnoliopsida</taxon>
        <taxon>eudicotyledons</taxon>
        <taxon>Gunneridae</taxon>
        <taxon>Pentapetalae</taxon>
        <taxon>rosids</taxon>
        <taxon>malvids</taxon>
        <taxon>Brassicales</taxon>
        <taxon>Brassicaceae</taxon>
        <taxon>Brassiceae</taxon>
        <taxon>Brassica</taxon>
    </lineage>
</organism>
<protein>
    <recommendedName>
        <fullName evidence="7">Casein kinase II subunit alpha</fullName>
        <shortName evidence="7">CK II alpha</shortName>
        <ecNumber evidence="7">2.7.11.1</ecNumber>
    </recommendedName>
</protein>
<sequence>MSKARVYTDVNVIRPKSIGITKVYCGMIRKEQDDYEVVRKVGRGKYSEVFEGINMNSNEKCVIKILKPVKKKKIRREIKILQNLCGGPNIVKLLDVVRDQHSKTSSLIFEYVNSTYFKALDYCHSQGIMHRDVKPHNITIDHELRKLCLIDWGLAEFYHPGKEYNVRVISRYFKEHELLVDLQDYDYSLDMWSLGCTLHGPNSNSDSSGLTEAAVERQGRDEISGQKFERKSSEESDSKIVGEEEKEDMSLGNDGGGANKAATHDKDRDTSPSHEGIKLSL</sequence>
<dbReference type="PANTHER" id="PTHR24054">
    <property type="entry name" value="CASEIN KINASE II SUBUNIT ALPHA"/>
    <property type="match status" value="1"/>
</dbReference>
<proteinExistence type="inferred from homology"/>
<evidence type="ECO:0000256" key="5">
    <source>
        <dbReference type="PROSITE-ProRule" id="PRU10141"/>
    </source>
</evidence>
<dbReference type="Gene3D" id="1.10.510.10">
    <property type="entry name" value="Transferase(Phosphotransferase) domain 1"/>
    <property type="match status" value="1"/>
</dbReference>
<dbReference type="Gene3D" id="3.30.200.20">
    <property type="entry name" value="Phosphorylase Kinase, domain 1"/>
    <property type="match status" value="1"/>
</dbReference>
<dbReference type="PROSITE" id="PS00108">
    <property type="entry name" value="PROTEIN_KINASE_ST"/>
    <property type="match status" value="1"/>
</dbReference>
<dbReference type="InterPro" id="IPR017441">
    <property type="entry name" value="Protein_kinase_ATP_BS"/>
</dbReference>
<keyword evidence="1 7" id="KW-0808">Transferase</keyword>
<keyword evidence="6" id="KW-0723">Serine/threonine-protein kinase</keyword>
<dbReference type="SMART" id="SM00220">
    <property type="entry name" value="S_TKc"/>
    <property type="match status" value="1"/>
</dbReference>
<dbReference type="Proteomes" id="UP000823674">
    <property type="component" value="Chromosome A06"/>
</dbReference>
<dbReference type="PANTHER" id="PTHR24054:SF49">
    <property type="entry name" value="PROTEIN KINASE DOMAIN-CONTAINING PROTEIN"/>
    <property type="match status" value="1"/>
</dbReference>
<feature type="region of interest" description="Disordered" evidence="8">
    <location>
        <begin position="202"/>
        <end position="281"/>
    </location>
</feature>
<dbReference type="Pfam" id="PF00069">
    <property type="entry name" value="Pkinase"/>
    <property type="match status" value="2"/>
</dbReference>
<comment type="caution">
    <text evidence="10">The sequence shown here is derived from an EMBL/GenBank/DDBJ whole genome shotgun (WGS) entry which is preliminary data.</text>
</comment>
<comment type="catalytic activity">
    <reaction evidence="7">
        <text>L-seryl-[protein] + ATP = O-phospho-L-seryl-[protein] + ADP + H(+)</text>
        <dbReference type="Rhea" id="RHEA:17989"/>
        <dbReference type="Rhea" id="RHEA-COMP:9863"/>
        <dbReference type="Rhea" id="RHEA-COMP:11604"/>
        <dbReference type="ChEBI" id="CHEBI:15378"/>
        <dbReference type="ChEBI" id="CHEBI:29999"/>
        <dbReference type="ChEBI" id="CHEBI:30616"/>
        <dbReference type="ChEBI" id="CHEBI:83421"/>
        <dbReference type="ChEBI" id="CHEBI:456216"/>
        <dbReference type="EC" id="2.7.11.1"/>
    </reaction>
</comment>
<dbReference type="PROSITE" id="PS00107">
    <property type="entry name" value="PROTEIN_KINASE_ATP"/>
    <property type="match status" value="1"/>
</dbReference>
<comment type="catalytic activity">
    <reaction evidence="7">
        <text>L-threonyl-[protein] + ATP = O-phospho-L-threonyl-[protein] + ADP + H(+)</text>
        <dbReference type="Rhea" id="RHEA:46608"/>
        <dbReference type="Rhea" id="RHEA-COMP:11060"/>
        <dbReference type="Rhea" id="RHEA-COMP:11605"/>
        <dbReference type="ChEBI" id="CHEBI:15378"/>
        <dbReference type="ChEBI" id="CHEBI:30013"/>
        <dbReference type="ChEBI" id="CHEBI:30616"/>
        <dbReference type="ChEBI" id="CHEBI:61977"/>
        <dbReference type="ChEBI" id="CHEBI:456216"/>
        <dbReference type="EC" id="2.7.11.1"/>
    </reaction>
</comment>
<evidence type="ECO:0000256" key="3">
    <source>
        <dbReference type="ARBA" id="ARBA00022777"/>
    </source>
</evidence>